<evidence type="ECO:0000313" key="1">
    <source>
        <dbReference type="EMBL" id="NYZ20490.1"/>
    </source>
</evidence>
<comment type="caution">
    <text evidence="1">The sequence shown here is derived from an EMBL/GenBank/DDBJ whole genome shotgun (WGS) entry which is preliminary data.</text>
</comment>
<dbReference type="Proteomes" id="UP000584642">
    <property type="component" value="Unassembled WGS sequence"/>
</dbReference>
<gene>
    <name evidence="1" type="ORF">HND93_12270</name>
</gene>
<evidence type="ECO:0000313" key="2">
    <source>
        <dbReference type="Proteomes" id="UP000584642"/>
    </source>
</evidence>
<reference evidence="1 2" key="1">
    <citation type="submission" date="2020-05" db="EMBL/GenBank/DDBJ databases">
        <title>Azospirillum oleiclasticum sp. nov, a nitrogen-fixing and heavy crude oil-emulsifying bacterium isolated from the crude oil of Yumen Oilfield.</title>
        <authorList>
            <person name="Wu D."/>
            <person name="Cai M."/>
            <person name="Zhang X."/>
        </authorList>
    </citation>
    <scope>NUCLEOTIDE SEQUENCE [LARGE SCALE GENOMIC DNA]</scope>
    <source>
        <strain evidence="1 2">ROY-1-1-2</strain>
    </source>
</reference>
<keyword evidence="2" id="KW-1185">Reference proteome</keyword>
<name>A0ABX2T859_9PROT</name>
<accession>A0ABX2T859</accession>
<dbReference type="EMBL" id="JABFDB010000008">
    <property type="protein sequence ID" value="NYZ20490.1"/>
    <property type="molecule type" value="Genomic_DNA"/>
</dbReference>
<organism evidence="1 2">
    <name type="scientific">Azospirillum oleiclasticum</name>
    <dbReference type="NCBI Taxonomy" id="2735135"/>
    <lineage>
        <taxon>Bacteria</taxon>
        <taxon>Pseudomonadati</taxon>
        <taxon>Pseudomonadota</taxon>
        <taxon>Alphaproteobacteria</taxon>
        <taxon>Rhodospirillales</taxon>
        <taxon>Azospirillaceae</taxon>
        <taxon>Azospirillum</taxon>
    </lineage>
</organism>
<proteinExistence type="predicted"/>
<dbReference type="RefSeq" id="WP_180282267.1">
    <property type="nucleotide sequence ID" value="NZ_JABFDB010000008.1"/>
</dbReference>
<protein>
    <submittedName>
        <fullName evidence="1">Uncharacterized protein</fullName>
    </submittedName>
</protein>
<sequence>MKELRCLVFSDQEVVSAIIDRRRRRREPNLDGTVAGIAYKAEDGLDAVLHLATERGDTESVVVPEEEVTAALIAYCMNRRIPLPADADKFLYLVNDNLTLMITLNFNRAPRLVSDAEGRHGRGRRILHPTAH</sequence>